<keyword evidence="4" id="KW-0804">Transcription</keyword>
<reference evidence="8" key="1">
    <citation type="submission" date="2017-10" db="EMBL/GenBank/DDBJ databases">
        <authorList>
            <person name="Kravchenko I.K."/>
            <person name="Grouzdev D.S."/>
        </authorList>
    </citation>
    <scope>NUCLEOTIDE SEQUENCE [LARGE SCALE GENOMIC DNA]</scope>
    <source>
        <strain evidence="8">B2</strain>
    </source>
</reference>
<evidence type="ECO:0000313" key="7">
    <source>
        <dbReference type="EMBL" id="PGH55059.1"/>
    </source>
</evidence>
<dbReference type="GO" id="GO:0006352">
    <property type="term" value="P:DNA-templated transcription initiation"/>
    <property type="evidence" value="ECO:0007669"/>
    <property type="project" value="InterPro"/>
</dbReference>
<evidence type="ECO:0000256" key="1">
    <source>
        <dbReference type="ARBA" id="ARBA00010641"/>
    </source>
</evidence>
<dbReference type="InterPro" id="IPR053866">
    <property type="entry name" value="PhyR_sigma2"/>
</dbReference>
<dbReference type="OrthoDB" id="9803470at2"/>
<dbReference type="InterPro" id="IPR014284">
    <property type="entry name" value="RNA_pol_sigma-70_dom"/>
</dbReference>
<dbReference type="SUPFAM" id="SSF88946">
    <property type="entry name" value="Sigma2 domain of RNA polymerase sigma factors"/>
    <property type="match status" value="1"/>
</dbReference>
<dbReference type="CDD" id="cd06171">
    <property type="entry name" value="Sigma70_r4"/>
    <property type="match status" value="1"/>
</dbReference>
<protein>
    <submittedName>
        <fullName evidence="7">RNA polymerase subunit sigma-70</fullName>
    </submittedName>
</protein>
<name>A0A2B8BBG0_9PROT</name>
<accession>A0A2B8BBG0</accession>
<dbReference type="GO" id="GO:0003677">
    <property type="term" value="F:DNA binding"/>
    <property type="evidence" value="ECO:0007669"/>
    <property type="project" value="InterPro"/>
</dbReference>
<dbReference type="PANTHER" id="PTHR43133:SF25">
    <property type="entry name" value="RNA POLYMERASE SIGMA FACTOR RFAY-RELATED"/>
    <property type="match status" value="1"/>
</dbReference>
<gene>
    <name evidence="7" type="ORF">CRT60_27460</name>
</gene>
<comment type="caution">
    <text evidence="7">The sequence shown here is derived from an EMBL/GenBank/DDBJ whole genome shotgun (WGS) entry which is preliminary data.</text>
</comment>
<feature type="domain" description="RNA polymerase sigma factor 70 region 4 type 2" evidence="5">
    <location>
        <begin position="97"/>
        <end position="149"/>
    </location>
</feature>
<comment type="similarity">
    <text evidence="1">Belongs to the sigma-70 factor family. ECF subfamily.</text>
</comment>
<dbReference type="EMBL" id="PDKW01000043">
    <property type="protein sequence ID" value="PGH55059.1"/>
    <property type="molecule type" value="Genomic_DNA"/>
</dbReference>
<dbReference type="InterPro" id="IPR039425">
    <property type="entry name" value="RNA_pol_sigma-70-like"/>
</dbReference>
<dbReference type="InterPro" id="IPR013325">
    <property type="entry name" value="RNA_pol_sigma_r2"/>
</dbReference>
<feature type="domain" description="PhyR sigma2" evidence="6">
    <location>
        <begin position="5"/>
        <end position="58"/>
    </location>
</feature>
<keyword evidence="2" id="KW-0805">Transcription regulation</keyword>
<dbReference type="InterPro" id="IPR013249">
    <property type="entry name" value="RNA_pol_sigma70_r4_t2"/>
</dbReference>
<dbReference type="GO" id="GO:0016987">
    <property type="term" value="F:sigma factor activity"/>
    <property type="evidence" value="ECO:0007669"/>
    <property type="project" value="UniProtKB-KW"/>
</dbReference>
<evidence type="ECO:0000256" key="3">
    <source>
        <dbReference type="ARBA" id="ARBA00023082"/>
    </source>
</evidence>
<dbReference type="PANTHER" id="PTHR43133">
    <property type="entry name" value="RNA POLYMERASE ECF-TYPE SIGMA FACTO"/>
    <property type="match status" value="1"/>
</dbReference>
<keyword evidence="8" id="KW-1185">Reference proteome</keyword>
<evidence type="ECO:0000259" key="6">
    <source>
        <dbReference type="Pfam" id="PF22029"/>
    </source>
</evidence>
<evidence type="ECO:0000259" key="5">
    <source>
        <dbReference type="Pfam" id="PF08281"/>
    </source>
</evidence>
<dbReference type="Pfam" id="PF22029">
    <property type="entry name" value="PhyR_sigma2"/>
    <property type="match status" value="1"/>
</dbReference>
<dbReference type="AlphaFoldDB" id="A0A2B8BBG0"/>
<evidence type="ECO:0000313" key="8">
    <source>
        <dbReference type="Proteomes" id="UP000225379"/>
    </source>
</evidence>
<evidence type="ECO:0000256" key="2">
    <source>
        <dbReference type="ARBA" id="ARBA00023015"/>
    </source>
</evidence>
<dbReference type="NCBIfam" id="TIGR02937">
    <property type="entry name" value="sigma70-ECF"/>
    <property type="match status" value="1"/>
</dbReference>
<dbReference type="InterPro" id="IPR013324">
    <property type="entry name" value="RNA_pol_sigma_r3/r4-like"/>
</dbReference>
<proteinExistence type="inferred from homology"/>
<dbReference type="SUPFAM" id="SSF88659">
    <property type="entry name" value="Sigma3 and sigma4 domains of RNA polymerase sigma factors"/>
    <property type="match status" value="1"/>
</dbReference>
<sequence length="164" mass="18469">MIRQIEEEIPRLRRFARAMVRDATLADDLVQECLERALSRLHLWRPGTNLRAWLFTILRNLHINGVRRRQPVVDIDAEAQAAIGAAPGSQFVRMELRDLRRALALLPNEQREVVLLIGLEGISYNEAADILGISIGTVKSRLSRGRRALRLLMEGESPSDAADA</sequence>
<dbReference type="InterPro" id="IPR036388">
    <property type="entry name" value="WH-like_DNA-bd_sf"/>
</dbReference>
<dbReference type="Gene3D" id="1.10.1740.10">
    <property type="match status" value="1"/>
</dbReference>
<evidence type="ECO:0000256" key="4">
    <source>
        <dbReference type="ARBA" id="ARBA00023163"/>
    </source>
</evidence>
<organism evidence="7 8">
    <name type="scientific">Azospirillum palustre</name>
    <dbReference type="NCBI Taxonomy" id="2044885"/>
    <lineage>
        <taxon>Bacteria</taxon>
        <taxon>Pseudomonadati</taxon>
        <taxon>Pseudomonadota</taxon>
        <taxon>Alphaproteobacteria</taxon>
        <taxon>Rhodospirillales</taxon>
        <taxon>Azospirillaceae</taxon>
        <taxon>Azospirillum</taxon>
    </lineage>
</organism>
<dbReference type="Gene3D" id="1.10.10.10">
    <property type="entry name" value="Winged helix-like DNA-binding domain superfamily/Winged helix DNA-binding domain"/>
    <property type="match status" value="1"/>
</dbReference>
<keyword evidence="3" id="KW-0731">Sigma factor</keyword>
<dbReference type="Proteomes" id="UP000225379">
    <property type="component" value="Unassembled WGS sequence"/>
</dbReference>
<dbReference type="Pfam" id="PF08281">
    <property type="entry name" value="Sigma70_r4_2"/>
    <property type="match status" value="1"/>
</dbReference>